<keyword evidence="3" id="KW-1185">Reference proteome</keyword>
<feature type="region of interest" description="Disordered" evidence="1">
    <location>
        <begin position="148"/>
        <end position="171"/>
    </location>
</feature>
<sequence>MMVRQAVRGQQANYPNGYRLNLVGRGSGGSTMAHHAPLNSARLATRGASGPRMVSRGGGATGLRSVSVQQPLHVSASSPAFHYMEENMNPSTTNMKTPGTGVFQPRHLQHQQSFPANGNVGTPQRVLMSSSRLDTPSTSTTVSPRLLTARSHTASPASTVSTGDIVPPPKKSLEIAPGSIVRRTVQTKEGNLQTQYLKAFINEKGQKIYRMLSPVSASQYPRGNHHAASPAARGLIRGGGANGGGTMPRVGNTMVNKNGERLMVVRNHVGPNGQVLVRKVVNPTAQAGPTRIMANGRGQQVYR</sequence>
<evidence type="ECO:0000256" key="1">
    <source>
        <dbReference type="SAM" id="MobiDB-lite"/>
    </source>
</evidence>
<evidence type="ECO:0000313" key="3">
    <source>
        <dbReference type="Proteomes" id="UP000005237"/>
    </source>
</evidence>
<organism evidence="2 3">
    <name type="scientific">Caenorhabditis japonica</name>
    <dbReference type="NCBI Taxonomy" id="281687"/>
    <lineage>
        <taxon>Eukaryota</taxon>
        <taxon>Metazoa</taxon>
        <taxon>Ecdysozoa</taxon>
        <taxon>Nematoda</taxon>
        <taxon>Chromadorea</taxon>
        <taxon>Rhabditida</taxon>
        <taxon>Rhabditina</taxon>
        <taxon>Rhabditomorpha</taxon>
        <taxon>Rhabditoidea</taxon>
        <taxon>Rhabditidae</taxon>
        <taxon>Peloderinae</taxon>
        <taxon>Caenorhabditis</taxon>
    </lineage>
</organism>
<dbReference type="EnsemblMetazoa" id="CJA24797b.1">
    <property type="protein sequence ID" value="CJA24797b.1"/>
    <property type="gene ID" value="WBGene00180369"/>
</dbReference>
<dbReference type="Proteomes" id="UP000005237">
    <property type="component" value="Unassembled WGS sequence"/>
</dbReference>
<protein>
    <submittedName>
        <fullName evidence="2">Uncharacterized protein</fullName>
    </submittedName>
</protein>
<reference evidence="3" key="1">
    <citation type="submission" date="2010-08" db="EMBL/GenBank/DDBJ databases">
        <authorList>
            <consortium name="Caenorhabditis japonica Sequencing Consortium"/>
            <person name="Wilson R.K."/>
        </authorList>
    </citation>
    <scope>NUCLEOTIDE SEQUENCE [LARGE SCALE GENOMIC DNA]</scope>
    <source>
        <strain evidence="3">DF5081</strain>
    </source>
</reference>
<accession>A0A8R1E8P4</accession>
<evidence type="ECO:0000313" key="2">
    <source>
        <dbReference type="EnsemblMetazoa" id="CJA24797b.1"/>
    </source>
</evidence>
<proteinExistence type="predicted"/>
<feature type="compositionally biased region" description="Polar residues" evidence="1">
    <location>
        <begin position="150"/>
        <end position="162"/>
    </location>
</feature>
<dbReference type="AlphaFoldDB" id="A0A8R1E8P4"/>
<name>A0A8R1E8P4_CAEJA</name>
<reference evidence="2" key="2">
    <citation type="submission" date="2022-06" db="UniProtKB">
        <authorList>
            <consortium name="EnsemblMetazoa"/>
        </authorList>
    </citation>
    <scope>IDENTIFICATION</scope>
    <source>
        <strain evidence="2">DF5081</strain>
    </source>
</reference>